<dbReference type="VEuPathDB" id="FungiDB:H310_03108"/>
<protein>
    <recommendedName>
        <fullName evidence="9">Sodium/calcium exchanger membrane region domain-containing protein</fullName>
    </recommendedName>
</protein>
<dbReference type="PANTHER" id="PTHR10846:SF8">
    <property type="entry name" value="INNER MEMBRANE PROTEIN YRBG"/>
    <property type="match status" value="1"/>
</dbReference>
<dbReference type="Gene3D" id="3.30.530.20">
    <property type="match status" value="1"/>
</dbReference>
<gene>
    <name evidence="10" type="ORF">DYB32_002963</name>
</gene>
<feature type="transmembrane region" description="Helical" evidence="8">
    <location>
        <begin position="768"/>
        <end position="788"/>
    </location>
</feature>
<feature type="transmembrane region" description="Helical" evidence="8">
    <location>
        <begin position="352"/>
        <end position="375"/>
    </location>
</feature>
<evidence type="ECO:0000256" key="4">
    <source>
        <dbReference type="ARBA" id="ARBA00022692"/>
    </source>
</evidence>
<feature type="transmembrane region" description="Helical" evidence="8">
    <location>
        <begin position="808"/>
        <end position="824"/>
    </location>
</feature>
<dbReference type="GO" id="GO:0005262">
    <property type="term" value="F:calcium channel activity"/>
    <property type="evidence" value="ECO:0007669"/>
    <property type="project" value="TreeGrafter"/>
</dbReference>
<keyword evidence="3" id="KW-0813">Transport</keyword>
<comment type="similarity">
    <text evidence="2">Belongs to the Ca(2+):cation antiporter (CaCA) (TC 2.A.19) family. SLC24A subfamily.</text>
</comment>
<evidence type="ECO:0000256" key="1">
    <source>
        <dbReference type="ARBA" id="ARBA00004141"/>
    </source>
</evidence>
<evidence type="ECO:0000259" key="9">
    <source>
        <dbReference type="Pfam" id="PF01699"/>
    </source>
</evidence>
<feature type="transmembrane region" description="Helical" evidence="8">
    <location>
        <begin position="443"/>
        <end position="464"/>
    </location>
</feature>
<dbReference type="GO" id="GO:0005886">
    <property type="term" value="C:plasma membrane"/>
    <property type="evidence" value="ECO:0007669"/>
    <property type="project" value="TreeGrafter"/>
</dbReference>
<dbReference type="InterPro" id="IPR023393">
    <property type="entry name" value="START-like_dom_sf"/>
</dbReference>
<feature type="region of interest" description="Disordered" evidence="7">
    <location>
        <begin position="207"/>
        <end position="284"/>
    </location>
</feature>
<dbReference type="EMBL" id="QUSY01000169">
    <property type="protein sequence ID" value="RHY31982.1"/>
    <property type="molecule type" value="Genomic_DNA"/>
</dbReference>
<dbReference type="InterPro" id="IPR044880">
    <property type="entry name" value="NCX_ion-bd_dom_sf"/>
</dbReference>
<comment type="subcellular location">
    <subcellularLocation>
        <location evidence="1">Membrane</location>
        <topology evidence="1">Multi-pass membrane protein</topology>
    </subcellularLocation>
</comment>
<dbReference type="Proteomes" id="UP000285060">
    <property type="component" value="Unassembled WGS sequence"/>
</dbReference>
<evidence type="ECO:0000256" key="5">
    <source>
        <dbReference type="ARBA" id="ARBA00022989"/>
    </source>
</evidence>
<keyword evidence="11" id="KW-1185">Reference proteome</keyword>
<accession>A0A3R7D3C7</accession>
<feature type="compositionally biased region" description="Polar residues" evidence="7">
    <location>
        <begin position="265"/>
        <end position="279"/>
    </location>
</feature>
<keyword evidence="6 8" id="KW-0472">Membrane</keyword>
<name>A0A3R7D3C7_9STRA</name>
<feature type="transmembrane region" description="Helical" evidence="8">
    <location>
        <begin position="646"/>
        <end position="667"/>
    </location>
</feature>
<keyword evidence="4 8" id="KW-0812">Transmembrane</keyword>
<feature type="transmembrane region" description="Helical" evidence="8">
    <location>
        <begin position="540"/>
        <end position="558"/>
    </location>
</feature>
<evidence type="ECO:0000256" key="8">
    <source>
        <dbReference type="SAM" id="Phobius"/>
    </source>
</evidence>
<evidence type="ECO:0000256" key="2">
    <source>
        <dbReference type="ARBA" id="ARBA00005364"/>
    </source>
</evidence>
<reference evidence="10 11" key="1">
    <citation type="submission" date="2018-08" db="EMBL/GenBank/DDBJ databases">
        <title>Aphanomyces genome sequencing and annotation.</title>
        <authorList>
            <person name="Minardi D."/>
            <person name="Oidtmann B."/>
            <person name="Van Der Giezen M."/>
            <person name="Studholme D.J."/>
        </authorList>
    </citation>
    <scope>NUCLEOTIDE SEQUENCE [LARGE SCALE GENOMIC DNA]</scope>
    <source>
        <strain evidence="10 11">NJM0002</strain>
    </source>
</reference>
<dbReference type="PANTHER" id="PTHR10846">
    <property type="entry name" value="SODIUM/POTASSIUM/CALCIUM EXCHANGER"/>
    <property type="match status" value="1"/>
</dbReference>
<feature type="domain" description="Sodium/calcium exchanger membrane region" evidence="9">
    <location>
        <begin position="648"/>
        <end position="822"/>
    </location>
</feature>
<dbReference type="GO" id="GO:0006874">
    <property type="term" value="P:intracellular calcium ion homeostasis"/>
    <property type="evidence" value="ECO:0007669"/>
    <property type="project" value="TreeGrafter"/>
</dbReference>
<dbReference type="VEuPathDB" id="FungiDB:H310_03109"/>
<keyword evidence="5 8" id="KW-1133">Transmembrane helix</keyword>
<evidence type="ECO:0000256" key="3">
    <source>
        <dbReference type="ARBA" id="ARBA00022449"/>
    </source>
</evidence>
<feature type="domain" description="Sodium/calcium exchanger membrane region" evidence="9">
    <location>
        <begin position="410"/>
        <end position="553"/>
    </location>
</feature>
<keyword evidence="3" id="KW-0050">Antiport</keyword>
<comment type="caution">
    <text evidence="10">The sequence shown here is derived from an EMBL/GenBank/DDBJ whole genome shotgun (WGS) entry which is preliminary data.</text>
</comment>
<organism evidence="10 11">
    <name type="scientific">Aphanomyces invadans</name>
    <dbReference type="NCBI Taxonomy" id="157072"/>
    <lineage>
        <taxon>Eukaryota</taxon>
        <taxon>Sar</taxon>
        <taxon>Stramenopiles</taxon>
        <taxon>Oomycota</taxon>
        <taxon>Saprolegniomycetes</taxon>
        <taxon>Saprolegniales</taxon>
        <taxon>Verrucalvaceae</taxon>
        <taxon>Aphanomyces</taxon>
    </lineage>
</organism>
<dbReference type="Pfam" id="PF01699">
    <property type="entry name" value="Na_Ca_ex"/>
    <property type="match status" value="2"/>
</dbReference>
<evidence type="ECO:0000256" key="7">
    <source>
        <dbReference type="SAM" id="MobiDB-lite"/>
    </source>
</evidence>
<sequence>MGTLDEVASLFKTDAAEIYHDYVRMFSKDHLDGQTLYTLSTESVDRRRHHLSLQWSASGMPGFAKHRDWCYLECQHDFTTGQGRLGWVRSFKSVKLTCCPDLESTFNVVRGQYHRSGIVVVESPSRQDHLVAMAVHQIDWKGSVPSFVAASAVRKRCRAVADLDTHLRARRMRGLSFLPLHRLVPFALRVKCFVCCARFSVDGFPTPRNARCSNSVPPAAPRSTKARAKPSLFQDDDDIPPQRPRSAKARAKPSLFDMGDDGPTTKATSLASTSQQQPTRAPRTWEAYVDDRGSATATPHGYIEAGNMADADYVPSTVRVNLLRDETDSYTSRLVSAKSNSQATPPTPVQCIWVFLAMTGITSLTLAALASVALAQNATAVVGTTAAPVMEESTSFFSSPIVSGILSILSLLYIFLGLAIVCDDYLVPAIETLCEKLKIPEEAAGASFLAFGSAAPEILLNAVATAEGKIESMESSLSAILGSAIIAFALIPALCALVAPTSLTISWGPMIRDSTVYIASVGTLVYVMNDSLVDSWQSGLLILVYVGYMLIIFVPIWFRSADPDRHDEFIAPAEDHMVDHALAPHHPLLASSSPKGYGAIDAAEEAAEPVCLEPVREVVDLLSRPFRILFAYTLPECGSDAPTRSYYPVTLVLSIAYVALLSAAALYSTRILTTALNLSTEVAGVTLLALGSQIPDTIASVSLARAGHADAAVCNAIGSQVINVTLGSGFPWFLFTLLYGEVRHPMSIALVFSCSRQQIHIPYEQETLLFQLLSVIIVAYLVLNLRGVFCACFSKAKGFFVGLSPHDGIALLVLYVAVNVWLVIKL</sequence>
<evidence type="ECO:0000313" key="10">
    <source>
        <dbReference type="EMBL" id="RHY31982.1"/>
    </source>
</evidence>
<evidence type="ECO:0000256" key="6">
    <source>
        <dbReference type="ARBA" id="ARBA00023136"/>
    </source>
</evidence>
<dbReference type="InterPro" id="IPR004481">
    <property type="entry name" value="K/Na/Ca-exchanger"/>
</dbReference>
<dbReference type="GO" id="GO:0008273">
    <property type="term" value="F:calcium, potassium:sodium antiporter activity"/>
    <property type="evidence" value="ECO:0007669"/>
    <property type="project" value="TreeGrafter"/>
</dbReference>
<dbReference type="SUPFAM" id="SSF55961">
    <property type="entry name" value="Bet v1-like"/>
    <property type="match status" value="1"/>
</dbReference>
<dbReference type="AlphaFoldDB" id="A0A3R7D3C7"/>
<feature type="transmembrane region" description="Helical" evidence="8">
    <location>
        <begin position="476"/>
        <end position="499"/>
    </location>
</feature>
<dbReference type="InterPro" id="IPR004837">
    <property type="entry name" value="NaCa_Exmemb"/>
</dbReference>
<evidence type="ECO:0000313" key="11">
    <source>
        <dbReference type="Proteomes" id="UP000285060"/>
    </source>
</evidence>
<proteinExistence type="inferred from homology"/>
<dbReference type="Gene3D" id="1.20.1420.30">
    <property type="entry name" value="NCX, central ion-binding region"/>
    <property type="match status" value="2"/>
</dbReference>
<feature type="transmembrane region" description="Helical" evidence="8">
    <location>
        <begin position="396"/>
        <end position="421"/>
    </location>
</feature>